<evidence type="ECO:0000313" key="2">
    <source>
        <dbReference type="Proteomes" id="UP000279909"/>
    </source>
</evidence>
<dbReference type="RefSeq" id="WP_122973759.1">
    <property type="nucleotide sequence ID" value="NZ_RHLQ01000100.1"/>
</dbReference>
<gene>
    <name evidence="1" type="ORF">EC501_18265</name>
</gene>
<name>A0A3M8GYK7_9BACI</name>
<organism evidence="1 2">
    <name type="scientific">Lysinibacillus halotolerans</name>
    <dbReference type="NCBI Taxonomy" id="1368476"/>
    <lineage>
        <taxon>Bacteria</taxon>
        <taxon>Bacillati</taxon>
        <taxon>Bacillota</taxon>
        <taxon>Bacilli</taxon>
        <taxon>Bacillales</taxon>
        <taxon>Bacillaceae</taxon>
        <taxon>Lysinibacillus</taxon>
    </lineage>
</organism>
<dbReference type="Proteomes" id="UP000279909">
    <property type="component" value="Unassembled WGS sequence"/>
</dbReference>
<dbReference type="EMBL" id="RHLQ01000100">
    <property type="protein sequence ID" value="RNC95363.1"/>
    <property type="molecule type" value="Genomic_DNA"/>
</dbReference>
<keyword evidence="2" id="KW-1185">Reference proteome</keyword>
<evidence type="ECO:0000313" key="1">
    <source>
        <dbReference type="EMBL" id="RNC95363.1"/>
    </source>
</evidence>
<comment type="caution">
    <text evidence="1">The sequence shown here is derived from an EMBL/GenBank/DDBJ whole genome shotgun (WGS) entry which is preliminary data.</text>
</comment>
<reference evidence="1 2" key="1">
    <citation type="journal article" date="2014" name="Int. J. Syst. Evol. Microbiol.">
        <title>Lysinibacillus halotolerans sp. nov., isolated from saline-alkaline soil.</title>
        <authorList>
            <person name="Kong D."/>
            <person name="Wang Y."/>
            <person name="Zhao B."/>
            <person name="Li Y."/>
            <person name="Song J."/>
            <person name="Zhai Y."/>
            <person name="Zhang C."/>
            <person name="Wang H."/>
            <person name="Chen X."/>
            <person name="Zhao B."/>
            <person name="Ruan Z."/>
        </authorList>
    </citation>
    <scope>NUCLEOTIDE SEQUENCE [LARGE SCALE GENOMIC DNA]</scope>
    <source>
        <strain evidence="1 2">MCCC 1A12703</strain>
    </source>
</reference>
<accession>A0A3M8GYK7</accession>
<sequence>MNRKIKREPGRPQNCTNEELKQLALEIKYKNHGIKLTPSLLEKETSIGRNTWSRRMKDYINELNNPILTTPSSEEEIMFPSIE</sequence>
<proteinExistence type="predicted"/>
<protein>
    <submittedName>
        <fullName evidence="1">Uncharacterized protein</fullName>
    </submittedName>
</protein>
<dbReference type="OrthoDB" id="2869075at2"/>
<dbReference type="AlphaFoldDB" id="A0A3M8GYK7"/>